<comment type="caution">
    <text evidence="3">The sequence shown here is derived from an EMBL/GenBank/DDBJ whole genome shotgun (WGS) entry which is preliminary data.</text>
</comment>
<dbReference type="SUPFAM" id="SSF54909">
    <property type="entry name" value="Dimeric alpha+beta barrel"/>
    <property type="match status" value="1"/>
</dbReference>
<dbReference type="RefSeq" id="WP_050059409.1">
    <property type="nucleotide sequence ID" value="NZ_JACHEK010000005.1"/>
</dbReference>
<protein>
    <submittedName>
        <fullName evidence="3">Quinol monooxygenase YgiN</fullName>
    </submittedName>
</protein>
<dbReference type="EMBL" id="JACHEK010000005">
    <property type="protein sequence ID" value="MBB6145061.1"/>
    <property type="molecule type" value="Genomic_DNA"/>
</dbReference>
<keyword evidence="4" id="KW-1185">Reference proteome</keyword>
<dbReference type="OrthoDB" id="964493at2"/>
<dbReference type="GO" id="GO:0004497">
    <property type="term" value="F:monooxygenase activity"/>
    <property type="evidence" value="ECO:0007669"/>
    <property type="project" value="UniProtKB-KW"/>
</dbReference>
<dbReference type="Proteomes" id="UP000538666">
    <property type="component" value="Unassembled WGS sequence"/>
</dbReference>
<feature type="chain" id="PRO_5032737994" evidence="1">
    <location>
        <begin position="27"/>
        <end position="131"/>
    </location>
</feature>
<dbReference type="Pfam" id="PF03992">
    <property type="entry name" value="ABM"/>
    <property type="match status" value="1"/>
</dbReference>
<dbReference type="InterPro" id="IPR007138">
    <property type="entry name" value="ABM_dom"/>
</dbReference>
<keyword evidence="3" id="KW-0503">Monooxygenase</keyword>
<gene>
    <name evidence="3" type="ORF">HNQ77_003017</name>
</gene>
<dbReference type="AlphaFoldDB" id="A0A841K1K5"/>
<dbReference type="InterPro" id="IPR050744">
    <property type="entry name" value="AI-2_Isomerase_LsrG"/>
</dbReference>
<evidence type="ECO:0000313" key="4">
    <source>
        <dbReference type="Proteomes" id="UP000538666"/>
    </source>
</evidence>
<feature type="signal peptide" evidence="1">
    <location>
        <begin position="1"/>
        <end position="26"/>
    </location>
</feature>
<evidence type="ECO:0000313" key="3">
    <source>
        <dbReference type="EMBL" id="MBB6145061.1"/>
    </source>
</evidence>
<reference evidence="3 4" key="1">
    <citation type="submission" date="2020-08" db="EMBL/GenBank/DDBJ databases">
        <title>Genomic Encyclopedia of Type Strains, Phase IV (KMG-IV): sequencing the most valuable type-strain genomes for metagenomic binning, comparative biology and taxonomic classification.</title>
        <authorList>
            <person name="Goeker M."/>
        </authorList>
    </citation>
    <scope>NUCLEOTIDE SEQUENCE [LARGE SCALE GENOMIC DNA]</scope>
    <source>
        <strain evidence="3 4">DSM 103733</strain>
    </source>
</reference>
<dbReference type="PROSITE" id="PS51725">
    <property type="entry name" value="ABM"/>
    <property type="match status" value="1"/>
</dbReference>
<organism evidence="3 4">
    <name type="scientific">Silvibacterium bohemicum</name>
    <dbReference type="NCBI Taxonomy" id="1577686"/>
    <lineage>
        <taxon>Bacteria</taxon>
        <taxon>Pseudomonadati</taxon>
        <taxon>Acidobacteriota</taxon>
        <taxon>Terriglobia</taxon>
        <taxon>Terriglobales</taxon>
        <taxon>Acidobacteriaceae</taxon>
        <taxon>Silvibacterium</taxon>
    </lineage>
</organism>
<dbReference type="PANTHER" id="PTHR33336">
    <property type="entry name" value="QUINOL MONOOXYGENASE YGIN-RELATED"/>
    <property type="match status" value="1"/>
</dbReference>
<dbReference type="InterPro" id="IPR011008">
    <property type="entry name" value="Dimeric_a/b-barrel"/>
</dbReference>
<sequence>MKYGSKSIAVLFAVVSALLLVASSRADEKAEPVTIVSHVDIKPDAYLPQAEENSARLFRAEIAATKQDPGLVSYVILQETAAPNHFTIVETWRDANAFARHVGSEHTVKFRQDIQPFLGSPFDSRIHHQFR</sequence>
<evidence type="ECO:0000259" key="2">
    <source>
        <dbReference type="PROSITE" id="PS51725"/>
    </source>
</evidence>
<evidence type="ECO:0000256" key="1">
    <source>
        <dbReference type="SAM" id="SignalP"/>
    </source>
</evidence>
<keyword evidence="3" id="KW-0560">Oxidoreductase</keyword>
<proteinExistence type="predicted"/>
<accession>A0A841K1K5</accession>
<dbReference type="Gene3D" id="3.30.70.100">
    <property type="match status" value="1"/>
</dbReference>
<keyword evidence="1" id="KW-0732">Signal</keyword>
<name>A0A841K1K5_9BACT</name>
<feature type="domain" description="ABM" evidence="2">
    <location>
        <begin position="33"/>
        <end position="127"/>
    </location>
</feature>
<dbReference type="PANTHER" id="PTHR33336:SF3">
    <property type="entry name" value="ABM DOMAIN-CONTAINING PROTEIN"/>
    <property type="match status" value="1"/>
</dbReference>